<accession>A0A7T3N5M7</accession>
<proteinExistence type="predicted"/>
<evidence type="ECO:0000313" key="2">
    <source>
        <dbReference type="Proteomes" id="UP000681216"/>
    </source>
</evidence>
<dbReference type="Proteomes" id="UP000681216">
    <property type="component" value="Segment"/>
</dbReference>
<organism evidence="1 2">
    <name type="scientific">Dompiswa phage TSP7_1</name>
    <dbReference type="NCBI Taxonomy" id="2793345"/>
    <lineage>
        <taxon>Viruses</taxon>
        <taxon>Duplodnaviria</taxon>
        <taxon>Heunggongvirae</taxon>
        <taxon>Uroviricota</taxon>
        <taxon>Caudoviricetes</taxon>
        <taxon>Stephanstirmvirinae</taxon>
        <taxon>Phapecoctavirus</taxon>
        <taxon>Phapecoctavirus TSP7</taxon>
    </lineage>
</organism>
<reference evidence="1 2" key="1">
    <citation type="submission" date="2020-10" db="EMBL/GenBank/DDBJ databases">
        <title>Genome of a phapecoctavirus identified in a racing pigeon cloacal swab sample from Poland.</title>
        <authorList>
            <person name="Khalifeh A."/>
            <person name="Kraberger S."/>
            <person name="Stenzel T."/>
            <person name="Varsani A."/>
        </authorList>
    </citation>
    <scope>NUCLEOTIDE SEQUENCE [LARGE SCALE GENOMIC DNA]</scope>
    <source>
        <strain evidence="1">TSP7_1</strain>
    </source>
</reference>
<name>A0A7T3N5M7_9CAUD</name>
<dbReference type="RefSeq" id="YP_010356438.1">
    <property type="nucleotide sequence ID" value="NC_062742.1"/>
</dbReference>
<sequence length="104" mass="11769">MYNRRSRVKLGRGRTTNRLGGTMSLLEKHVFEDGNGNAVFLFHPEKYTSENNGTTSIVITKDVKVIDFLALMREMDLEINTFNAEALVVALLEKKDSEEVAEYA</sequence>
<protein>
    <submittedName>
        <fullName evidence="1">Uncharacterized protein</fullName>
    </submittedName>
</protein>
<keyword evidence="2" id="KW-1185">Reference proteome</keyword>
<dbReference type="KEGG" id="vg:71931615"/>
<evidence type="ECO:0000313" key="1">
    <source>
        <dbReference type="EMBL" id="QPX71956.1"/>
    </source>
</evidence>
<dbReference type="EMBL" id="MW175890">
    <property type="protein sequence ID" value="QPX71956.1"/>
    <property type="molecule type" value="Genomic_DNA"/>
</dbReference>
<dbReference type="GeneID" id="71931615"/>